<dbReference type="EMBL" id="JANKHO010000614">
    <property type="protein sequence ID" value="KAJ3507903.1"/>
    <property type="molecule type" value="Genomic_DNA"/>
</dbReference>
<evidence type="ECO:0000256" key="1">
    <source>
        <dbReference type="SAM" id="MobiDB-lite"/>
    </source>
</evidence>
<dbReference type="InterPro" id="IPR039340">
    <property type="entry name" value="Tfc4/TFIIIC-102/Sfc4"/>
</dbReference>
<dbReference type="GO" id="GO:0006383">
    <property type="term" value="P:transcription by RNA polymerase III"/>
    <property type="evidence" value="ECO:0007669"/>
    <property type="project" value="InterPro"/>
</dbReference>
<feature type="region of interest" description="Disordered" evidence="1">
    <location>
        <begin position="1005"/>
        <end position="1041"/>
    </location>
</feature>
<feature type="compositionally biased region" description="Polar residues" evidence="1">
    <location>
        <begin position="1005"/>
        <end position="1023"/>
    </location>
</feature>
<feature type="compositionally biased region" description="Basic and acidic residues" evidence="1">
    <location>
        <begin position="823"/>
        <end position="841"/>
    </location>
</feature>
<dbReference type="InterPro" id="IPR011990">
    <property type="entry name" value="TPR-like_helical_dom_sf"/>
</dbReference>
<feature type="region of interest" description="Disordered" evidence="1">
    <location>
        <begin position="1126"/>
        <end position="1162"/>
    </location>
</feature>
<feature type="compositionally biased region" description="Basic and acidic residues" evidence="1">
    <location>
        <begin position="1489"/>
        <end position="1505"/>
    </location>
</feature>
<feature type="region of interest" description="Disordered" evidence="1">
    <location>
        <begin position="1"/>
        <end position="50"/>
    </location>
</feature>
<evidence type="ECO:0000313" key="3">
    <source>
        <dbReference type="Proteomes" id="UP001148786"/>
    </source>
</evidence>
<protein>
    <recommendedName>
        <fullName evidence="4">TPR-like protein</fullName>
    </recommendedName>
</protein>
<gene>
    <name evidence="2" type="ORF">NLJ89_g6045</name>
</gene>
<sequence>MRGASDWEDGPSEESGSEDETSEEELEESESEEGEELASVEEAEAEQAIEGDFDRLVKDIRLRDGSTSTSGSILTKDWDFYIDEREAEFKDDLREASGIGRRRKKKGRATGPVLSQQVKSLIGEGNQAYVDGNLPDAIRLMQEVIRIEPRAVGAWTVLAQSYEDMHESQKALQLRIMAAHLQHDAEEWERLARQSRDHGYNQQALYCYRKVNSLNPANVDAWWDRASLAKEIGELRTARNAYLAILKRFPHDLTVLHEVHPILVELNELALCAQLLQDALEHYMKLNPTGGNFGMMDLLLLADLYNVLEEYKSAIDTIRRGTRWLQGRSEQKFWDMCEDDREYDIEGWPPRPSGAEGNTTQAVSYELDVNARHRLAVARIKMGDIDEGKLHAGAVLSEDVLDYSVLFAEIADAYFEREMYAEAKPIYELLGGDPATSSVDVLMRTAACMRNLDEFRDAAEVYEHIRLADPDNNDAKWHLAQVYEVIGETRKALDLVYEVIDSRKKRRGAAVVATEEPSSIQSTSLFAEDRATAKSKAAAARQNRLTHAQLKELEAQKEKEVVKGYRRLKDLWPGMLAGEPELEREWLAIADALVDMFRETRNLFLTSRNNPFRGMFPGRTRMRKRGAAEIEADEERMASRLQLDLEKDSLGRKSSRTGERGGAVDVFRGVSFDDWLKLFMQYCFILTKRDQFETADEILRHIMASNAYQAKERQDSIRLALITCAISAERPETVVEQARKIITQHQFNNEPLRILIASLASGLRATDAFITSTLQKHLFREVKLADAAANHPEVLRWNPLNKRYAPTGQGKAAEQDEEDNDEMDRGSDHEPPSTSTSHDKSGLPPIPTKENAVVVTIYGQICIAAKSYQSAIFYLLHAYDYCPNDPMICLCLAIASVGRAMQRQSDNRHHLAMAFLTKYRRLRGSTVPEVREVEYNFARTFHQLGLYSHAVKHYERVLEMADKAGGIGYSPGPTNAPTTPAGSGIPAFRTLRSLLPFGPGKNATPISASASPNTSRSPFSNFGSVRRSMTRERERKSSLSNDAMSPVIAIGPVPDESAIRRSVSLPRLEKPLPSAPLFDDSPSTFQDGGRKILGSAFVLRTPSPGPALSAELSTIIEADSSGVSKHGLLGIIPQEPSSSSHSKQSSTSQTDYGAEDDDADNSALDLSTSHLADQVRHAMLESNASPNTVKQWRDADKEVVIIDADEHPEADTTFALESPDPELLALLSPNAVSKPGATQSNQPSPTTPTFPSSSTSRLPRSRQPLSLLPRPRASNSPSPSPISRHFPISTPSPTTTATASALVTPRPSPAKDGSPAITAANGSDYSPTSSPAPSLPSLASASSSTPARRRTLGLARPARHSASASLSEPRLNMFTTPGKTQEESAQGLMMNGSRLATRTLRQVMLGGSIRKSPKNDEPSPSHEEMSPRGSLDSGRPNEIGLGRPSLEVRRGTSFDSRRPTAYNSRSSTSPERTDRTTPEVDSSPSPEALHQEAHFRPSITREGDT</sequence>
<evidence type="ECO:0000313" key="2">
    <source>
        <dbReference type="EMBL" id="KAJ3507903.1"/>
    </source>
</evidence>
<feature type="compositionally biased region" description="Low complexity" evidence="1">
    <location>
        <begin position="1326"/>
        <end position="1346"/>
    </location>
</feature>
<dbReference type="SUPFAM" id="SSF48452">
    <property type="entry name" value="TPR-like"/>
    <property type="match status" value="3"/>
</dbReference>
<feature type="compositionally biased region" description="Low complexity" evidence="1">
    <location>
        <begin position="1137"/>
        <end position="1150"/>
    </location>
</feature>
<keyword evidence="3" id="KW-1185">Reference proteome</keyword>
<dbReference type="PANTHER" id="PTHR23082:SF0">
    <property type="entry name" value="GENERAL TRANSCRIPTION FACTOR 3C POLYPEPTIDE 3"/>
    <property type="match status" value="1"/>
</dbReference>
<feature type="region of interest" description="Disordered" evidence="1">
    <location>
        <begin position="1232"/>
        <end position="1385"/>
    </location>
</feature>
<feature type="compositionally biased region" description="Basic and acidic residues" evidence="1">
    <location>
        <begin position="1413"/>
        <end position="1426"/>
    </location>
</feature>
<name>A0A9W8JZK6_9AGAR</name>
<reference evidence="2" key="1">
    <citation type="submission" date="2022-07" db="EMBL/GenBank/DDBJ databases">
        <title>Genome Sequence of Agrocybe chaxingu.</title>
        <authorList>
            <person name="Buettner E."/>
        </authorList>
    </citation>
    <scope>NUCLEOTIDE SEQUENCE</scope>
    <source>
        <strain evidence="2">MP-N11</strain>
    </source>
</reference>
<dbReference type="Proteomes" id="UP001148786">
    <property type="component" value="Unassembled WGS sequence"/>
</dbReference>
<feature type="compositionally biased region" description="Polar residues" evidence="1">
    <location>
        <begin position="1461"/>
        <end position="1470"/>
    </location>
</feature>
<dbReference type="GO" id="GO:0000127">
    <property type="term" value="C:transcription factor TFIIIC complex"/>
    <property type="evidence" value="ECO:0007669"/>
    <property type="project" value="TreeGrafter"/>
</dbReference>
<proteinExistence type="predicted"/>
<dbReference type="InterPro" id="IPR019734">
    <property type="entry name" value="TPR_rpt"/>
</dbReference>
<dbReference type="OrthoDB" id="9991317at2759"/>
<accession>A0A9W8JZK6</accession>
<dbReference type="SMART" id="SM00028">
    <property type="entry name" value="TPR"/>
    <property type="match status" value="6"/>
</dbReference>
<feature type="region of interest" description="Disordered" evidence="1">
    <location>
        <begin position="1408"/>
        <end position="1505"/>
    </location>
</feature>
<dbReference type="Pfam" id="PF13432">
    <property type="entry name" value="TPR_16"/>
    <property type="match status" value="1"/>
</dbReference>
<feature type="compositionally biased region" description="Low complexity" evidence="1">
    <location>
        <begin position="1243"/>
        <end position="1305"/>
    </location>
</feature>
<dbReference type="PANTHER" id="PTHR23082">
    <property type="entry name" value="TRANSCRIPTION INITIATION FACTOR IIIC TFIIIC , POLYPEPTIDE 3-RELATED"/>
    <property type="match status" value="1"/>
</dbReference>
<organism evidence="2 3">
    <name type="scientific">Agrocybe chaxingu</name>
    <dbReference type="NCBI Taxonomy" id="84603"/>
    <lineage>
        <taxon>Eukaryota</taxon>
        <taxon>Fungi</taxon>
        <taxon>Dikarya</taxon>
        <taxon>Basidiomycota</taxon>
        <taxon>Agaricomycotina</taxon>
        <taxon>Agaricomycetes</taxon>
        <taxon>Agaricomycetidae</taxon>
        <taxon>Agaricales</taxon>
        <taxon>Agaricineae</taxon>
        <taxon>Strophariaceae</taxon>
        <taxon>Agrocybe</taxon>
    </lineage>
</organism>
<evidence type="ECO:0008006" key="4">
    <source>
        <dbReference type="Google" id="ProtNLM"/>
    </source>
</evidence>
<comment type="caution">
    <text evidence="2">The sequence shown here is derived from an EMBL/GenBank/DDBJ whole genome shotgun (WGS) entry which is preliminary data.</text>
</comment>
<feature type="compositionally biased region" description="Basic and acidic residues" evidence="1">
    <location>
        <begin position="1446"/>
        <end position="1458"/>
    </location>
</feature>
<feature type="region of interest" description="Disordered" evidence="1">
    <location>
        <begin position="799"/>
        <end position="845"/>
    </location>
</feature>
<dbReference type="Gene3D" id="1.25.40.10">
    <property type="entry name" value="Tetratricopeptide repeat domain"/>
    <property type="match status" value="3"/>
</dbReference>